<proteinExistence type="predicted"/>
<reference evidence="1" key="1">
    <citation type="submission" date="2020-10" db="EMBL/GenBank/DDBJ databases">
        <title>The Isolation and Genome Sequence of a Novel Cyanophage S-H9-1 from the Yellow Sea, China.</title>
        <authorList>
            <person name="Jiang T."/>
        </authorList>
    </citation>
    <scope>NUCLEOTIDE SEQUENCE</scope>
</reference>
<dbReference type="EMBL" id="MW117966">
    <property type="protein sequence ID" value="QPB08090.1"/>
    <property type="molecule type" value="Genomic_DNA"/>
</dbReference>
<accession>A0A873WAE6</accession>
<dbReference type="RefSeq" id="YP_010669506.1">
    <property type="nucleotide sequence ID" value="NC_070961.1"/>
</dbReference>
<dbReference type="Proteomes" id="UP000663288">
    <property type="component" value="Segment"/>
</dbReference>
<protein>
    <submittedName>
        <fullName evidence="1">Uncharacterized protein</fullName>
    </submittedName>
</protein>
<dbReference type="KEGG" id="vg:77945689"/>
<evidence type="ECO:0000313" key="1">
    <source>
        <dbReference type="EMBL" id="QPB08090.1"/>
    </source>
</evidence>
<evidence type="ECO:0000313" key="2">
    <source>
        <dbReference type="Proteomes" id="UP000663288"/>
    </source>
</evidence>
<keyword evidence="2" id="KW-1185">Reference proteome</keyword>
<name>A0A873WAE6_9CAUD</name>
<organism evidence="1 2">
    <name type="scientific">Synechococcus phage S-H9-1</name>
    <dbReference type="NCBI Taxonomy" id="2783674"/>
    <lineage>
        <taxon>Viruses</taxon>
        <taxon>Duplodnaviria</taxon>
        <taxon>Heunggongvirae</taxon>
        <taxon>Uroviricota</taxon>
        <taxon>Caudoviricetes</taxon>
        <taxon>Pantevenvirales</taxon>
        <taxon>Kyanoviridae</taxon>
        <taxon>Scyllavirus</taxon>
        <taxon>Scyllavirus aitchnine</taxon>
    </lineage>
</organism>
<sequence length="126" mass="14688">MRVVEVLEFTRFIEHYCQTNNVAVLYYEINCREDRRDDVVAFYDGKIDRLLLNPMKRDDDNFIVFPTDLEAIQYAESNFPYESDLISAGTDPEFFIHCRVWHQSGAFSWENKDGGVTTIPEAQPPA</sequence>
<dbReference type="GeneID" id="77945689"/>